<evidence type="ECO:0000313" key="3">
    <source>
        <dbReference type="Proteomes" id="UP000637980"/>
    </source>
</evidence>
<proteinExistence type="predicted"/>
<dbReference type="EMBL" id="BMXE01000005">
    <property type="protein sequence ID" value="GHB39515.1"/>
    <property type="molecule type" value="Genomic_DNA"/>
</dbReference>
<organism evidence="2 3">
    <name type="scientific">Pseudovibrio japonicus</name>
    <dbReference type="NCBI Taxonomy" id="366534"/>
    <lineage>
        <taxon>Bacteria</taxon>
        <taxon>Pseudomonadati</taxon>
        <taxon>Pseudomonadota</taxon>
        <taxon>Alphaproteobacteria</taxon>
        <taxon>Hyphomicrobiales</taxon>
        <taxon>Stappiaceae</taxon>
        <taxon>Pseudovibrio</taxon>
    </lineage>
</organism>
<accession>A0ABQ3EHJ3</accession>
<feature type="compositionally biased region" description="Polar residues" evidence="1">
    <location>
        <begin position="51"/>
        <end position="61"/>
    </location>
</feature>
<feature type="region of interest" description="Disordered" evidence="1">
    <location>
        <begin position="1"/>
        <end position="94"/>
    </location>
</feature>
<sequence>MDHPKMEASKIWSDTIALHHKREDPVKTNQQNNPAHSRFSPLEPVGKLSGATLNHKGSISPAQADLRQTAANNVEKNAGKSNRTANRRSAINKG</sequence>
<name>A0ABQ3EHJ3_9HYPH</name>
<comment type="caution">
    <text evidence="2">The sequence shown here is derived from an EMBL/GenBank/DDBJ whole genome shotgun (WGS) entry which is preliminary data.</text>
</comment>
<feature type="compositionally biased region" description="Polar residues" evidence="1">
    <location>
        <begin position="69"/>
        <end position="94"/>
    </location>
</feature>
<dbReference type="Proteomes" id="UP000637980">
    <property type="component" value="Unassembled WGS sequence"/>
</dbReference>
<gene>
    <name evidence="2" type="ORF">GCM10007094_31240</name>
</gene>
<evidence type="ECO:0000313" key="2">
    <source>
        <dbReference type="EMBL" id="GHB39515.1"/>
    </source>
</evidence>
<evidence type="ECO:0000256" key="1">
    <source>
        <dbReference type="SAM" id="MobiDB-lite"/>
    </source>
</evidence>
<reference evidence="3" key="1">
    <citation type="journal article" date="2019" name="Int. J. Syst. Evol. Microbiol.">
        <title>The Global Catalogue of Microorganisms (GCM) 10K type strain sequencing project: providing services to taxonomists for standard genome sequencing and annotation.</title>
        <authorList>
            <consortium name="The Broad Institute Genomics Platform"/>
            <consortium name="The Broad Institute Genome Sequencing Center for Infectious Disease"/>
            <person name="Wu L."/>
            <person name="Ma J."/>
        </authorList>
    </citation>
    <scope>NUCLEOTIDE SEQUENCE [LARGE SCALE GENOMIC DNA]</scope>
    <source>
        <strain evidence="3">KCTC 12861</strain>
    </source>
</reference>
<keyword evidence="3" id="KW-1185">Reference proteome</keyword>
<protein>
    <submittedName>
        <fullName evidence="2">Uncharacterized protein</fullName>
    </submittedName>
</protein>